<dbReference type="EMBL" id="EU876853">
    <property type="protein sequence ID" value="ACG60342.1"/>
    <property type="molecule type" value="Genomic_DNA"/>
</dbReference>
<name>B5AX39_9CAUD</name>
<reference evidence="2" key="1">
    <citation type="journal article" date="2009" name="Environ. Microbiol. Rep.">
        <title>Isolation and genomic characterization of the first phage infecting Iodobacteria: ?PLPE, a myovirus having a novel set of features.</title>
        <authorList>
            <person name="Leblanc C."/>
            <person name="Caumont-Sarcos A."/>
            <person name="Comeau A.M."/>
            <person name="Krisch H.M."/>
        </authorList>
    </citation>
    <scope>NUCLEOTIDE SEQUENCE [LARGE SCALE GENOMIC DNA]</scope>
</reference>
<accession>B5AX39</accession>
<sequence length="56" mass="6807">MKEEKPDLIDRFSPFRCYSSITNEYYAFFFPQTALRFADISMKEAKNFFENGSYQW</sequence>
<evidence type="ECO:0000313" key="2">
    <source>
        <dbReference type="Proteomes" id="UP000001862"/>
    </source>
</evidence>
<gene>
    <name evidence="1" type="ORF">phiPLPE_20</name>
</gene>
<dbReference type="RefSeq" id="YP_002128454.1">
    <property type="nucleotide sequence ID" value="NC_011142.1"/>
</dbReference>
<dbReference type="GeneID" id="6779489"/>
<proteinExistence type="predicted"/>
<keyword evidence="2" id="KW-1185">Reference proteome</keyword>
<organism evidence="1 2">
    <name type="scientific">Iodobacter phage PhiPLPE</name>
    <dbReference type="NCBI Taxonomy" id="551895"/>
    <lineage>
        <taxon>Viruses</taxon>
        <taxon>Duplodnaviria</taxon>
        <taxon>Heunggongvirae</taxon>
        <taxon>Uroviricota</taxon>
        <taxon>Caudoviricetes</taxon>
        <taxon>Iodovirus</taxon>
        <taxon>Iodovirus PLPE</taxon>
    </lineage>
</organism>
<evidence type="ECO:0000313" key="1">
    <source>
        <dbReference type="EMBL" id="ACG60342.1"/>
    </source>
</evidence>
<protein>
    <submittedName>
        <fullName evidence="1">Uncharacterized protein</fullName>
    </submittedName>
</protein>
<dbReference type="KEGG" id="vg:6779489"/>
<dbReference type="Proteomes" id="UP000001862">
    <property type="component" value="Segment"/>
</dbReference>